<keyword evidence="4 15" id="KW-0812">Transmembrane</keyword>
<evidence type="ECO:0000259" key="18">
    <source>
        <dbReference type="PROSITE" id="PS50853"/>
    </source>
</evidence>
<evidence type="ECO:0000256" key="12">
    <source>
        <dbReference type="ARBA" id="ARBA00023180"/>
    </source>
</evidence>
<proteinExistence type="inferred from homology"/>
<evidence type="ECO:0000256" key="3">
    <source>
        <dbReference type="ARBA" id="ARBA00013064"/>
    </source>
</evidence>
<evidence type="ECO:0000256" key="11">
    <source>
        <dbReference type="ARBA" id="ARBA00023157"/>
    </source>
</evidence>
<evidence type="ECO:0000256" key="9">
    <source>
        <dbReference type="ARBA" id="ARBA00022989"/>
    </source>
</evidence>
<dbReference type="EC" id="3.1.3.48" evidence="3"/>
<evidence type="ECO:0000259" key="19">
    <source>
        <dbReference type="PROSITE" id="PS51144"/>
    </source>
</evidence>
<dbReference type="InterPro" id="IPR001148">
    <property type="entry name" value="CA_dom"/>
</dbReference>
<feature type="domain" description="Fibronectin type-III" evidence="18">
    <location>
        <begin position="317"/>
        <end position="414"/>
    </location>
</feature>
<dbReference type="Gene3D" id="2.60.40.10">
    <property type="entry name" value="Immunoglobulins"/>
    <property type="match status" value="1"/>
</dbReference>
<dbReference type="GeneID" id="108435099"/>
<feature type="domain" description="Tyrosine-protein phosphatase" evidence="16">
    <location>
        <begin position="1062"/>
        <end position="1322"/>
    </location>
</feature>
<keyword evidence="11" id="KW-1015">Disulfide bond</keyword>
<dbReference type="SMART" id="SM00404">
    <property type="entry name" value="PTPc_motif"/>
    <property type="match status" value="2"/>
</dbReference>
<evidence type="ECO:0000313" key="21">
    <source>
        <dbReference type="Proteomes" id="UP001501920"/>
    </source>
</evidence>
<evidence type="ECO:0000256" key="10">
    <source>
        <dbReference type="ARBA" id="ARBA00023136"/>
    </source>
</evidence>
<evidence type="ECO:0000313" key="20">
    <source>
        <dbReference type="Ensembl" id="ENSPNAP00000014971.1"/>
    </source>
</evidence>
<dbReference type="InterPro" id="IPR050348">
    <property type="entry name" value="Protein-Tyr_Phosphatase"/>
</dbReference>
<evidence type="ECO:0000256" key="8">
    <source>
        <dbReference type="ARBA" id="ARBA00022912"/>
    </source>
</evidence>
<evidence type="ECO:0000256" key="15">
    <source>
        <dbReference type="SAM" id="Phobius"/>
    </source>
</evidence>
<dbReference type="FunFam" id="3.90.190.10:FF:000013">
    <property type="entry name" value="receptor-type tyrosine-protein phosphatase zeta isoform X1"/>
    <property type="match status" value="1"/>
</dbReference>
<dbReference type="InterPro" id="IPR000387">
    <property type="entry name" value="Tyr_Pase_dom"/>
</dbReference>
<dbReference type="PROSITE" id="PS50055">
    <property type="entry name" value="TYR_PHOSPHATASE_PTP"/>
    <property type="match status" value="2"/>
</dbReference>
<dbReference type="InterPro" id="IPR003595">
    <property type="entry name" value="Tyr_Pase_cat"/>
</dbReference>
<evidence type="ECO:0000256" key="1">
    <source>
        <dbReference type="ARBA" id="ARBA00004479"/>
    </source>
</evidence>
<comment type="catalytic activity">
    <reaction evidence="13">
        <text>O-phospho-L-tyrosyl-[protein] + H2O = L-tyrosyl-[protein] + phosphate</text>
        <dbReference type="Rhea" id="RHEA:10684"/>
        <dbReference type="Rhea" id="RHEA-COMP:10136"/>
        <dbReference type="Rhea" id="RHEA-COMP:20101"/>
        <dbReference type="ChEBI" id="CHEBI:15377"/>
        <dbReference type="ChEBI" id="CHEBI:43474"/>
        <dbReference type="ChEBI" id="CHEBI:46858"/>
        <dbReference type="ChEBI" id="CHEBI:61978"/>
        <dbReference type="EC" id="3.1.3.48"/>
    </reaction>
</comment>
<comment type="subcellular location">
    <subcellularLocation>
        <location evidence="1">Membrane</location>
        <topology evidence="1">Single-pass type I membrane protein</topology>
    </subcellularLocation>
</comment>
<dbReference type="CTD" id="553019"/>
<feature type="domain" description="Tyrosine specific protein phosphatases" evidence="17">
    <location>
        <begin position="948"/>
        <end position="1022"/>
    </location>
</feature>
<evidence type="ECO:0000256" key="14">
    <source>
        <dbReference type="SAM" id="MobiDB-lite"/>
    </source>
</evidence>
<dbReference type="InterPro" id="IPR029021">
    <property type="entry name" value="Prot-tyrosine_phosphatase-like"/>
</dbReference>
<keyword evidence="10 15" id="KW-0472">Membrane</keyword>
<feature type="domain" description="Tyrosine-protein phosphatase" evidence="16">
    <location>
        <begin position="756"/>
        <end position="1031"/>
    </location>
</feature>
<dbReference type="CDD" id="cd03122">
    <property type="entry name" value="alpha_CARP_receptor_like"/>
    <property type="match status" value="1"/>
</dbReference>
<feature type="region of interest" description="Disordered" evidence="14">
    <location>
        <begin position="414"/>
        <end position="444"/>
    </location>
</feature>
<dbReference type="InterPro" id="IPR036116">
    <property type="entry name" value="FN3_sf"/>
</dbReference>
<dbReference type="Gene3D" id="3.90.190.10">
    <property type="entry name" value="Protein tyrosine phosphatase superfamily"/>
    <property type="match status" value="2"/>
</dbReference>
<evidence type="ECO:0000259" key="16">
    <source>
        <dbReference type="PROSITE" id="PS50055"/>
    </source>
</evidence>
<dbReference type="FunFam" id="2.60.40.10:FF:000313">
    <property type="entry name" value="Receptor-type tyrosine-protein phosphatase zeta"/>
    <property type="match status" value="1"/>
</dbReference>
<evidence type="ECO:0000256" key="2">
    <source>
        <dbReference type="ARBA" id="ARBA00006246"/>
    </source>
</evidence>
<evidence type="ECO:0000256" key="4">
    <source>
        <dbReference type="ARBA" id="ARBA00022692"/>
    </source>
</evidence>
<keyword evidence="6" id="KW-0677">Repeat</keyword>
<feature type="transmembrane region" description="Helical" evidence="15">
    <location>
        <begin position="677"/>
        <end position="701"/>
    </location>
</feature>
<dbReference type="PROSITE" id="PS50056">
    <property type="entry name" value="TYR_PHOSPHATASE_2"/>
    <property type="match status" value="1"/>
</dbReference>
<dbReference type="SUPFAM" id="SSF51069">
    <property type="entry name" value="Carbonic anhydrase"/>
    <property type="match status" value="1"/>
</dbReference>
<dbReference type="Proteomes" id="UP001501920">
    <property type="component" value="Chromosome 1"/>
</dbReference>
<dbReference type="STRING" id="42514.ENSPNAP00000014971"/>
<keyword evidence="7" id="KW-0378">Hydrolase</keyword>
<dbReference type="CDD" id="cd00063">
    <property type="entry name" value="FN3"/>
    <property type="match status" value="1"/>
</dbReference>
<dbReference type="RefSeq" id="XP_037395209.1">
    <property type="nucleotide sequence ID" value="XM_037539312.1"/>
</dbReference>
<feature type="domain" description="Alpha-carbonic anhydrase" evidence="19">
    <location>
        <begin position="40"/>
        <end position="303"/>
    </location>
</feature>
<name>A0A3B4CW28_PYGNA</name>
<dbReference type="InterPro" id="IPR000242">
    <property type="entry name" value="PTP_cat"/>
</dbReference>
<evidence type="ECO:0000256" key="6">
    <source>
        <dbReference type="ARBA" id="ARBA00022737"/>
    </source>
</evidence>
<evidence type="ECO:0000256" key="13">
    <source>
        <dbReference type="ARBA" id="ARBA00051722"/>
    </source>
</evidence>
<accession>A0A3B4CW28</accession>
<comment type="similarity">
    <text evidence="2">Belongs to the protein-tyrosine phosphatase family. Receptor class 5 subfamily.</text>
</comment>
<dbReference type="InterPro" id="IPR013783">
    <property type="entry name" value="Ig-like_fold"/>
</dbReference>
<organism evidence="20 21">
    <name type="scientific">Pygocentrus nattereri</name>
    <name type="common">Red-bellied piranha</name>
    <dbReference type="NCBI Taxonomy" id="42514"/>
    <lineage>
        <taxon>Eukaryota</taxon>
        <taxon>Metazoa</taxon>
        <taxon>Chordata</taxon>
        <taxon>Craniata</taxon>
        <taxon>Vertebrata</taxon>
        <taxon>Euteleostomi</taxon>
        <taxon>Actinopterygii</taxon>
        <taxon>Neopterygii</taxon>
        <taxon>Teleostei</taxon>
        <taxon>Ostariophysi</taxon>
        <taxon>Characiformes</taxon>
        <taxon>Characoidei</taxon>
        <taxon>Pygocentrus</taxon>
    </lineage>
</organism>
<dbReference type="SUPFAM" id="SSF52799">
    <property type="entry name" value="(Phosphotyrosine protein) phosphatases II"/>
    <property type="match status" value="2"/>
</dbReference>
<dbReference type="PRINTS" id="PR00700">
    <property type="entry name" value="PRTYPHPHTASE"/>
</dbReference>
<dbReference type="Ensembl" id="ENSPNAT00000023032.2">
    <property type="protein sequence ID" value="ENSPNAP00000014971.1"/>
    <property type="gene ID" value="ENSPNAG00000020950.2"/>
</dbReference>
<dbReference type="SMART" id="SM00060">
    <property type="entry name" value="FN3"/>
    <property type="match status" value="1"/>
</dbReference>
<dbReference type="PANTHER" id="PTHR19134">
    <property type="entry name" value="RECEPTOR-TYPE TYROSINE-PROTEIN PHOSPHATASE"/>
    <property type="match status" value="1"/>
</dbReference>
<feature type="transmembrane region" description="Helical" evidence="15">
    <location>
        <begin position="6"/>
        <end position="30"/>
    </location>
</feature>
<dbReference type="PANTHER" id="PTHR19134:SF461">
    <property type="entry name" value="RECEPTOR-TYPE TYROSINE-PROTEIN PHOSPHATASE ZETA"/>
    <property type="match status" value="1"/>
</dbReference>
<dbReference type="InterPro" id="IPR003961">
    <property type="entry name" value="FN3_dom"/>
</dbReference>
<dbReference type="SUPFAM" id="SSF49265">
    <property type="entry name" value="Fibronectin type III"/>
    <property type="match status" value="1"/>
</dbReference>
<dbReference type="OMA" id="SIMVTWE"/>
<dbReference type="PROSITE" id="PS50853">
    <property type="entry name" value="FN3"/>
    <property type="match status" value="1"/>
</dbReference>
<reference evidence="20 21" key="1">
    <citation type="submission" date="2020-10" db="EMBL/GenBank/DDBJ databases">
        <title>Pygocentrus nattereri (red-bellied piranha) genome, fPygNat1, primary haplotype.</title>
        <authorList>
            <person name="Myers G."/>
            <person name="Meyer A."/>
            <person name="Karagic N."/>
            <person name="Pippel M."/>
            <person name="Winkler S."/>
            <person name="Tracey A."/>
            <person name="Wood J."/>
            <person name="Formenti G."/>
            <person name="Howe K."/>
            <person name="Fedrigo O."/>
            <person name="Jarvis E.D."/>
        </authorList>
    </citation>
    <scope>NUCLEOTIDE SEQUENCE [LARGE SCALE GENOMIC DNA]</scope>
</reference>
<evidence type="ECO:0000259" key="17">
    <source>
        <dbReference type="PROSITE" id="PS50056"/>
    </source>
</evidence>
<feature type="compositionally biased region" description="Acidic residues" evidence="14">
    <location>
        <begin position="414"/>
        <end position="434"/>
    </location>
</feature>
<keyword evidence="9 15" id="KW-1133">Transmembrane helix</keyword>
<keyword evidence="5" id="KW-0732">Signal</keyword>
<dbReference type="InterPro" id="IPR016130">
    <property type="entry name" value="Tyr_Pase_AS"/>
</dbReference>
<protein>
    <recommendedName>
        <fullName evidence="3">protein-tyrosine-phosphatase</fullName>
        <ecNumber evidence="3">3.1.3.48</ecNumber>
    </recommendedName>
</protein>
<dbReference type="Pfam" id="PF00102">
    <property type="entry name" value="Y_phosphatase"/>
    <property type="match status" value="2"/>
</dbReference>
<dbReference type="InterPro" id="IPR041887">
    <property type="entry name" value="Alpha_CARP_receptor-type"/>
</dbReference>
<dbReference type="GO" id="GO:0004725">
    <property type="term" value="F:protein tyrosine phosphatase activity"/>
    <property type="evidence" value="ECO:0007669"/>
    <property type="project" value="UniProtKB-EC"/>
</dbReference>
<dbReference type="Gene3D" id="3.10.200.10">
    <property type="entry name" value="Alpha carbonic anhydrase"/>
    <property type="match status" value="1"/>
</dbReference>
<keyword evidence="12" id="KW-0325">Glycoprotein</keyword>
<evidence type="ECO:0000256" key="5">
    <source>
        <dbReference type="ARBA" id="ARBA00022729"/>
    </source>
</evidence>
<dbReference type="FunFam" id="3.90.190.10:FF:000016">
    <property type="entry name" value="receptor-type tyrosine-protein phosphatase gamma isoform X1"/>
    <property type="match status" value="1"/>
</dbReference>
<evidence type="ECO:0000256" key="7">
    <source>
        <dbReference type="ARBA" id="ARBA00022801"/>
    </source>
</evidence>
<dbReference type="SMART" id="SM01057">
    <property type="entry name" value="Carb_anhydrase"/>
    <property type="match status" value="1"/>
</dbReference>
<keyword evidence="21" id="KW-1185">Reference proteome</keyword>
<dbReference type="InterPro" id="IPR036398">
    <property type="entry name" value="CA_dom_sf"/>
</dbReference>
<reference evidence="20" key="3">
    <citation type="submission" date="2025-09" db="UniProtKB">
        <authorList>
            <consortium name="Ensembl"/>
        </authorList>
    </citation>
    <scope>IDENTIFICATION</scope>
</reference>
<keyword evidence="8" id="KW-0904">Protein phosphatase</keyword>
<sequence>MSMITSLFGVFIAPLWIISCPLVNLSSAYLRDQRRLTEDMDWSYTGTLNQPLWVRKYPTCSGAKQSPINIDEDFTQVQVQYQNLQLENWNQTMYDSTITNNGKTVVVSVNGKYYISGGGLRARFRVARITFHWGRCNATSDGSEHSLGGRKFPLEMQIFCYEDKEFKSIDDALKGDGRITALAVLFEASFEDNENYATIIEGVSSVSRFGKSSTIEAFSLLGLLPESTAKYFIYNGSLTTPPCTETVEWIVFKSTVPISETQLEIFCEVMTTQQAAFVMVTDYLQNNYRDQQQQFIGPVFSSYTGTEEVLAPMCSSEPENVQADPQNYTSIMVTWERPRAVHETSIERYLVTYQRLQGQDPPKQQFLTDGDQDVGAIIHNLLANSSYVVQVMALCTNDLTGRMSDQVIVDMPLEDPETDLDPSSESEEYFEEDSQPTLLKSKTTKKPRVLPGRTFIRDSSSSKSSTYVTTATDQPGFLFPAVRMTTSAVRQRITEESSLSWSPDQNEAGSHTMRPLSYLVPEEADIPPPDSMLVTDVYYEDFHNLSAGATTPHPDKKFLRFSTFISAQDQDKSTTTGTDHRVKTIQPETSVSLTSSPSGTMHRTSVWKTISTTKSPASTATSSTPYIHRTSTLTTLSASVKKVIHQTTQPLFIEVSNSSPQSRVGMVGGVERERRTVVPLAVVSTLTVLCLLVLVAILIYWRKCFHAAHLYVEDNASPRIITAPSTPLLLASENHAALPVKEFVKHVADLHSNNTFSKEFEILKESYEEIQSCTVDMGITTDSSNHPDNKSKNRYINILAYDHSRVKLSHNVEKDGKTGDYINANYVDGYKHPKAYIAAQGPLKASLEDFWRMVWEQNVGVIVMITNLVEKGRRKCDQYWPMENQEEYGSFLVTLKSTKNLAYYTKRTFTLRNIHEKKGSQKTHSQERTVVQYHYTQWPDMGVPEYTLPVLSFIQKSSQTQTADSGPVLVHCSAGVGRTGTYIVIDSMLKQIKAEGTVNIIGFLKHIRTQRNYLVQTEEQYVFIHDVLVEAIKCKETQVSPSHIHTYVSDLLTPGPSGKTCLEKQFKLVSQNSAKQYDYLTALKEFNMPKNRTSVLIPVDRSRVSLSTTVGDSSDYINASYVMGYHQPHEFIITQSPLPNTMLDFWRMIWDHNAQIIISLPDTEEQNKGKDCVHWPSKEQPISCETFMVTFTGDDKVCLSYEESLVIHDFILEAVKDDYVLEVRWYQAPHWPNPDGPISNAFELVNIIREESIHREGAIVVYDGYGGPSAGILCSLITLVNQLEEENSVDVYQTARMTNLMRPGVFSDVEQYQFLYKALLSLVSTKEDEKTLLSTENNGNIPLGSAKITESLESLM</sequence>
<dbReference type="Pfam" id="PF00041">
    <property type="entry name" value="fn3"/>
    <property type="match status" value="1"/>
</dbReference>
<reference evidence="20" key="2">
    <citation type="submission" date="2025-08" db="UniProtKB">
        <authorList>
            <consortium name="Ensembl"/>
        </authorList>
    </citation>
    <scope>IDENTIFICATION</scope>
</reference>
<dbReference type="Pfam" id="PF00194">
    <property type="entry name" value="Carb_anhydrase"/>
    <property type="match status" value="1"/>
</dbReference>
<dbReference type="PROSITE" id="PS00383">
    <property type="entry name" value="TYR_PHOSPHATASE_1"/>
    <property type="match status" value="1"/>
</dbReference>
<dbReference type="GO" id="GO:0005886">
    <property type="term" value="C:plasma membrane"/>
    <property type="evidence" value="ECO:0007669"/>
    <property type="project" value="UniProtKB-ARBA"/>
</dbReference>
<dbReference type="GeneTree" id="ENSGT00940000155529"/>
<dbReference type="SMART" id="SM00194">
    <property type="entry name" value="PTPc"/>
    <property type="match status" value="2"/>
</dbReference>
<dbReference type="PROSITE" id="PS51144">
    <property type="entry name" value="ALPHA_CA_2"/>
    <property type="match status" value="1"/>
</dbReference>